<dbReference type="EMBL" id="BPLR01015082">
    <property type="protein sequence ID" value="GIY73471.1"/>
    <property type="molecule type" value="Genomic_DNA"/>
</dbReference>
<keyword evidence="2" id="KW-1185">Reference proteome</keyword>
<reference evidence="1 2" key="1">
    <citation type="submission" date="2021-06" db="EMBL/GenBank/DDBJ databases">
        <title>Caerostris extrusa draft genome.</title>
        <authorList>
            <person name="Kono N."/>
            <person name="Arakawa K."/>
        </authorList>
    </citation>
    <scope>NUCLEOTIDE SEQUENCE [LARGE SCALE GENOMIC DNA]</scope>
</reference>
<organism evidence="1 2">
    <name type="scientific">Caerostris extrusa</name>
    <name type="common">Bark spider</name>
    <name type="synonym">Caerostris bankana</name>
    <dbReference type="NCBI Taxonomy" id="172846"/>
    <lineage>
        <taxon>Eukaryota</taxon>
        <taxon>Metazoa</taxon>
        <taxon>Ecdysozoa</taxon>
        <taxon>Arthropoda</taxon>
        <taxon>Chelicerata</taxon>
        <taxon>Arachnida</taxon>
        <taxon>Araneae</taxon>
        <taxon>Araneomorphae</taxon>
        <taxon>Entelegynae</taxon>
        <taxon>Araneoidea</taxon>
        <taxon>Araneidae</taxon>
        <taxon>Caerostris</taxon>
    </lineage>
</organism>
<dbReference type="Proteomes" id="UP001054945">
    <property type="component" value="Unassembled WGS sequence"/>
</dbReference>
<sequence>MIPKNPGSIFLKKVRTPPGVGIHKMASSIILHVLFRMGWKEEGNQPETGLFGDGPEIISMELCGRIGYRTQR</sequence>
<comment type="caution">
    <text evidence="1">The sequence shown here is derived from an EMBL/GenBank/DDBJ whole genome shotgun (WGS) entry which is preliminary data.</text>
</comment>
<evidence type="ECO:0000313" key="1">
    <source>
        <dbReference type="EMBL" id="GIY73471.1"/>
    </source>
</evidence>
<protein>
    <submittedName>
        <fullName evidence="1">Uncharacterized protein</fullName>
    </submittedName>
</protein>
<proteinExistence type="predicted"/>
<gene>
    <name evidence="1" type="ORF">CEXT_119531</name>
</gene>
<name>A0AAV4VUJ4_CAEEX</name>
<evidence type="ECO:0000313" key="2">
    <source>
        <dbReference type="Proteomes" id="UP001054945"/>
    </source>
</evidence>
<accession>A0AAV4VUJ4</accession>
<dbReference type="AlphaFoldDB" id="A0AAV4VUJ4"/>